<proteinExistence type="predicted"/>
<gene>
    <name evidence="1" type="ORF">LCGC14_2825140</name>
</gene>
<comment type="caution">
    <text evidence="1">The sequence shown here is derived from an EMBL/GenBank/DDBJ whole genome shotgun (WGS) entry which is preliminary data.</text>
</comment>
<accession>A0A0F8YFT2</accession>
<dbReference type="AlphaFoldDB" id="A0A0F8YFT2"/>
<organism evidence="1">
    <name type="scientific">marine sediment metagenome</name>
    <dbReference type="NCBI Taxonomy" id="412755"/>
    <lineage>
        <taxon>unclassified sequences</taxon>
        <taxon>metagenomes</taxon>
        <taxon>ecological metagenomes</taxon>
    </lineage>
</organism>
<name>A0A0F8YFT2_9ZZZZ</name>
<protein>
    <submittedName>
        <fullName evidence="1">Uncharacterized protein</fullName>
    </submittedName>
</protein>
<evidence type="ECO:0000313" key="1">
    <source>
        <dbReference type="EMBL" id="KKK80272.1"/>
    </source>
</evidence>
<dbReference type="EMBL" id="LAZR01053656">
    <property type="protein sequence ID" value="KKK80272.1"/>
    <property type="molecule type" value="Genomic_DNA"/>
</dbReference>
<sequence length="30" mass="3547">MNTQKERFEVTPAETNEVVLEDVKKLQKEI</sequence>
<reference evidence="1" key="1">
    <citation type="journal article" date="2015" name="Nature">
        <title>Complex archaea that bridge the gap between prokaryotes and eukaryotes.</title>
        <authorList>
            <person name="Spang A."/>
            <person name="Saw J.H."/>
            <person name="Jorgensen S.L."/>
            <person name="Zaremba-Niedzwiedzka K."/>
            <person name="Martijn J."/>
            <person name="Lind A.E."/>
            <person name="van Eijk R."/>
            <person name="Schleper C."/>
            <person name="Guy L."/>
            <person name="Ettema T.J."/>
        </authorList>
    </citation>
    <scope>NUCLEOTIDE SEQUENCE</scope>
</reference>